<evidence type="ECO:0000313" key="1">
    <source>
        <dbReference type="EMBL" id="KAF5326244.1"/>
    </source>
</evidence>
<protein>
    <submittedName>
        <fullName evidence="1">Uncharacterized protein</fullName>
    </submittedName>
</protein>
<reference evidence="1 2" key="1">
    <citation type="journal article" date="2020" name="ISME J.">
        <title>Uncovering the hidden diversity of litter-decomposition mechanisms in mushroom-forming fungi.</title>
        <authorList>
            <person name="Floudas D."/>
            <person name="Bentzer J."/>
            <person name="Ahren D."/>
            <person name="Johansson T."/>
            <person name="Persson P."/>
            <person name="Tunlid A."/>
        </authorList>
    </citation>
    <scope>NUCLEOTIDE SEQUENCE [LARGE SCALE GENOMIC DNA]</scope>
    <source>
        <strain evidence="1 2">CBS 175.51</strain>
    </source>
</reference>
<dbReference type="Proteomes" id="UP000541558">
    <property type="component" value="Unassembled WGS sequence"/>
</dbReference>
<sequence length="96" mass="10669">MVGGRGERVEGAPWMLRDPSLPSRDFTDAGSSSSIEGLRRVRLLVYGNSIRTAAEMSVVPAAPHAHPPHQLDLRARALHRFSLLLRKKVILCFMTH</sequence>
<comment type="caution">
    <text evidence="1">The sequence shown here is derived from an EMBL/GenBank/DDBJ whole genome shotgun (WGS) entry which is preliminary data.</text>
</comment>
<organism evidence="1 2">
    <name type="scientific">Ephemerocybe angulata</name>
    <dbReference type="NCBI Taxonomy" id="980116"/>
    <lineage>
        <taxon>Eukaryota</taxon>
        <taxon>Fungi</taxon>
        <taxon>Dikarya</taxon>
        <taxon>Basidiomycota</taxon>
        <taxon>Agaricomycotina</taxon>
        <taxon>Agaricomycetes</taxon>
        <taxon>Agaricomycetidae</taxon>
        <taxon>Agaricales</taxon>
        <taxon>Agaricineae</taxon>
        <taxon>Psathyrellaceae</taxon>
        <taxon>Ephemerocybe</taxon>
    </lineage>
</organism>
<accession>A0A8H5BNA2</accession>
<name>A0A8H5BNA2_9AGAR</name>
<evidence type="ECO:0000313" key="2">
    <source>
        <dbReference type="Proteomes" id="UP000541558"/>
    </source>
</evidence>
<dbReference type="EMBL" id="JAACJK010000163">
    <property type="protein sequence ID" value="KAF5326244.1"/>
    <property type="molecule type" value="Genomic_DNA"/>
</dbReference>
<gene>
    <name evidence="1" type="ORF">D9611_000657</name>
</gene>
<keyword evidence="2" id="KW-1185">Reference proteome</keyword>
<dbReference type="AlphaFoldDB" id="A0A8H5BNA2"/>
<proteinExistence type="predicted"/>